<dbReference type="PANTHER" id="PTHR33333:SF46">
    <property type="entry name" value="LOW QUALITY PROTEIN: GLYCINE-RICH PROTEIN DOT1"/>
    <property type="match status" value="1"/>
</dbReference>
<evidence type="ECO:0000313" key="3">
    <source>
        <dbReference type="Proteomes" id="UP001632038"/>
    </source>
</evidence>
<comment type="caution">
    <text evidence="2">The sequence shown here is derived from an EMBL/GenBank/DDBJ whole genome shotgun (WGS) entry which is preliminary data.</text>
</comment>
<reference evidence="3" key="1">
    <citation type="journal article" date="2024" name="IScience">
        <title>Strigolactones Initiate the Formation of Haustorium-like Structures in Castilleja.</title>
        <authorList>
            <person name="Buerger M."/>
            <person name="Peterson D."/>
            <person name="Chory J."/>
        </authorList>
    </citation>
    <scope>NUCLEOTIDE SEQUENCE [LARGE SCALE GENOMIC DNA]</scope>
</reference>
<keyword evidence="3" id="KW-1185">Reference proteome</keyword>
<evidence type="ECO:0000256" key="1">
    <source>
        <dbReference type="SAM" id="Phobius"/>
    </source>
</evidence>
<organism evidence="2 3">
    <name type="scientific">Castilleja foliolosa</name>
    <dbReference type="NCBI Taxonomy" id="1961234"/>
    <lineage>
        <taxon>Eukaryota</taxon>
        <taxon>Viridiplantae</taxon>
        <taxon>Streptophyta</taxon>
        <taxon>Embryophyta</taxon>
        <taxon>Tracheophyta</taxon>
        <taxon>Spermatophyta</taxon>
        <taxon>Magnoliopsida</taxon>
        <taxon>eudicotyledons</taxon>
        <taxon>Gunneridae</taxon>
        <taxon>Pentapetalae</taxon>
        <taxon>asterids</taxon>
        <taxon>lamiids</taxon>
        <taxon>Lamiales</taxon>
        <taxon>Orobanchaceae</taxon>
        <taxon>Pedicularideae</taxon>
        <taxon>Castillejinae</taxon>
        <taxon>Castilleja</taxon>
    </lineage>
</organism>
<name>A0ABD3CNY8_9LAMI</name>
<proteinExistence type="predicted"/>
<feature type="transmembrane region" description="Helical" evidence="1">
    <location>
        <begin position="102"/>
        <end position="124"/>
    </location>
</feature>
<dbReference type="Proteomes" id="UP001632038">
    <property type="component" value="Unassembled WGS sequence"/>
</dbReference>
<protein>
    <submittedName>
        <fullName evidence="2">Structural molecule</fullName>
    </submittedName>
</protein>
<dbReference type="PANTHER" id="PTHR33333">
    <property type="entry name" value="ERYTHROCYTE MEMBRANE PROTEIN 1-LIKE"/>
    <property type="match status" value="1"/>
</dbReference>
<dbReference type="AlphaFoldDB" id="A0ABD3CNY8"/>
<evidence type="ECO:0000313" key="2">
    <source>
        <dbReference type="EMBL" id="KAL3631259.1"/>
    </source>
</evidence>
<keyword evidence="1" id="KW-0812">Transmembrane</keyword>
<accession>A0ABD3CNY8</accession>
<keyword evidence="1" id="KW-0472">Membrane</keyword>
<gene>
    <name evidence="2" type="primary">KRT78_1</name>
    <name evidence="2" type="ORF">CASFOL_024243</name>
</gene>
<dbReference type="InterPro" id="IPR039926">
    <property type="entry name" value="Egg_app_1"/>
</dbReference>
<sequence length="212" mass="23974">MNKFNKFVAENLMSAVKNLGGESRVRLHKNFPAPETTAAAAVNWLKKIFSPETRAEFFSHLENVLSWFSQWLSAVKDFGRHALAWLDRVFPPGTSLQNIKRWLILALLFLVVAVVLLVAVWVCFNRCPFVLRWIVSAVRPIVSAVRRILMRIWAYGRFPCRGAGRGAPGAGVGTVKLMKAPGRNLMIPRSLFENDPKSYFLNLRASPGDHLW</sequence>
<dbReference type="EMBL" id="JAVIJP010000032">
    <property type="protein sequence ID" value="KAL3631259.1"/>
    <property type="molecule type" value="Genomic_DNA"/>
</dbReference>
<keyword evidence="1" id="KW-1133">Transmembrane helix</keyword>